<dbReference type="EMBL" id="KZ502658">
    <property type="protein sequence ID" value="PKU75006.1"/>
    <property type="molecule type" value="Genomic_DNA"/>
</dbReference>
<name>A0A2I0WH57_9ASPA</name>
<evidence type="ECO:0000313" key="3">
    <source>
        <dbReference type="Proteomes" id="UP000233837"/>
    </source>
</evidence>
<sequence>MEADDRRHSSHDFPRDDHGSSTKELETMKVANYVQQIQKVDVDFLQQFCQVNSLLSKENGDETSLLNSKLGIQSHLVKRQGALGIKEVAELSPKLVKHVEGKGKAVIDMVEMVTPNSMRSSVNPSNNNASTSGMKIFFNRRTPASLMVVHDYRQRIAGNILLSEPPQYGQIKSYDQFLSKSRNEDFVSMRKSSNLVINEGFQPPLKVDPILEGVLKLNEGTSRQDSASREETNKNIEISIEKEAGISIPINDHIAKYDPANSFEINGSSADNVQGKAANQVEVNMAEITHSLVIPASFKSINKFQLLEDDIEEGEVLEMGTTEGFNNAKAGENTVIQDNVDHGNTGSVEVQSNIDQLISLTS</sequence>
<keyword evidence="3" id="KW-1185">Reference proteome</keyword>
<evidence type="ECO:0000313" key="2">
    <source>
        <dbReference type="EMBL" id="PKU75006.1"/>
    </source>
</evidence>
<evidence type="ECO:0000256" key="1">
    <source>
        <dbReference type="SAM" id="MobiDB-lite"/>
    </source>
</evidence>
<dbReference type="AlphaFoldDB" id="A0A2I0WH57"/>
<protein>
    <submittedName>
        <fullName evidence="2">Uncharacterized protein</fullName>
    </submittedName>
</protein>
<proteinExistence type="predicted"/>
<reference evidence="2 3" key="1">
    <citation type="journal article" date="2016" name="Sci. Rep.">
        <title>The Dendrobium catenatum Lindl. genome sequence provides insights into polysaccharide synthase, floral development and adaptive evolution.</title>
        <authorList>
            <person name="Zhang G.Q."/>
            <person name="Xu Q."/>
            <person name="Bian C."/>
            <person name="Tsai W.C."/>
            <person name="Yeh C.M."/>
            <person name="Liu K.W."/>
            <person name="Yoshida K."/>
            <person name="Zhang L.S."/>
            <person name="Chang S.B."/>
            <person name="Chen F."/>
            <person name="Shi Y."/>
            <person name="Su Y.Y."/>
            <person name="Zhang Y.Q."/>
            <person name="Chen L.J."/>
            <person name="Yin Y."/>
            <person name="Lin M."/>
            <person name="Huang H."/>
            <person name="Deng H."/>
            <person name="Wang Z.W."/>
            <person name="Zhu S.L."/>
            <person name="Zhao X."/>
            <person name="Deng C."/>
            <person name="Niu S.C."/>
            <person name="Huang J."/>
            <person name="Wang M."/>
            <person name="Liu G.H."/>
            <person name="Yang H.J."/>
            <person name="Xiao X.J."/>
            <person name="Hsiao Y.Y."/>
            <person name="Wu W.L."/>
            <person name="Chen Y.Y."/>
            <person name="Mitsuda N."/>
            <person name="Ohme-Takagi M."/>
            <person name="Luo Y.B."/>
            <person name="Van de Peer Y."/>
            <person name="Liu Z.J."/>
        </authorList>
    </citation>
    <scope>NUCLEOTIDE SEQUENCE [LARGE SCALE GENOMIC DNA]</scope>
    <source>
        <tissue evidence="2">The whole plant</tissue>
    </source>
</reference>
<organism evidence="2 3">
    <name type="scientific">Dendrobium catenatum</name>
    <dbReference type="NCBI Taxonomy" id="906689"/>
    <lineage>
        <taxon>Eukaryota</taxon>
        <taxon>Viridiplantae</taxon>
        <taxon>Streptophyta</taxon>
        <taxon>Embryophyta</taxon>
        <taxon>Tracheophyta</taxon>
        <taxon>Spermatophyta</taxon>
        <taxon>Magnoliopsida</taxon>
        <taxon>Liliopsida</taxon>
        <taxon>Asparagales</taxon>
        <taxon>Orchidaceae</taxon>
        <taxon>Epidendroideae</taxon>
        <taxon>Malaxideae</taxon>
        <taxon>Dendrobiinae</taxon>
        <taxon>Dendrobium</taxon>
    </lineage>
</organism>
<feature type="region of interest" description="Disordered" evidence="1">
    <location>
        <begin position="1"/>
        <end position="22"/>
    </location>
</feature>
<reference evidence="2 3" key="2">
    <citation type="journal article" date="2017" name="Nature">
        <title>The Apostasia genome and the evolution of orchids.</title>
        <authorList>
            <person name="Zhang G.Q."/>
            <person name="Liu K.W."/>
            <person name="Li Z."/>
            <person name="Lohaus R."/>
            <person name="Hsiao Y.Y."/>
            <person name="Niu S.C."/>
            <person name="Wang J.Y."/>
            <person name="Lin Y.C."/>
            <person name="Xu Q."/>
            <person name="Chen L.J."/>
            <person name="Yoshida K."/>
            <person name="Fujiwara S."/>
            <person name="Wang Z.W."/>
            <person name="Zhang Y.Q."/>
            <person name="Mitsuda N."/>
            <person name="Wang M."/>
            <person name="Liu G.H."/>
            <person name="Pecoraro L."/>
            <person name="Huang H.X."/>
            <person name="Xiao X.J."/>
            <person name="Lin M."/>
            <person name="Wu X.Y."/>
            <person name="Wu W.L."/>
            <person name="Chen Y.Y."/>
            <person name="Chang S.B."/>
            <person name="Sakamoto S."/>
            <person name="Ohme-Takagi M."/>
            <person name="Yagi M."/>
            <person name="Zeng S.J."/>
            <person name="Shen C.Y."/>
            <person name="Yeh C.M."/>
            <person name="Luo Y.B."/>
            <person name="Tsai W.C."/>
            <person name="Van de Peer Y."/>
            <person name="Liu Z.J."/>
        </authorList>
    </citation>
    <scope>NUCLEOTIDE SEQUENCE [LARGE SCALE GENOMIC DNA]</scope>
    <source>
        <tissue evidence="2">The whole plant</tissue>
    </source>
</reference>
<dbReference type="Proteomes" id="UP000233837">
    <property type="component" value="Unassembled WGS sequence"/>
</dbReference>
<accession>A0A2I0WH57</accession>
<gene>
    <name evidence="2" type="ORF">MA16_Dca022252</name>
</gene>